<gene>
    <name evidence="1" type="ORF">Scaly_3058100</name>
</gene>
<organism evidence="1">
    <name type="scientific">Sesamum calycinum</name>
    <dbReference type="NCBI Taxonomy" id="2727403"/>
    <lineage>
        <taxon>Eukaryota</taxon>
        <taxon>Viridiplantae</taxon>
        <taxon>Streptophyta</taxon>
        <taxon>Embryophyta</taxon>
        <taxon>Tracheophyta</taxon>
        <taxon>Spermatophyta</taxon>
        <taxon>Magnoliopsida</taxon>
        <taxon>eudicotyledons</taxon>
        <taxon>Gunneridae</taxon>
        <taxon>Pentapetalae</taxon>
        <taxon>asterids</taxon>
        <taxon>lamiids</taxon>
        <taxon>Lamiales</taxon>
        <taxon>Pedaliaceae</taxon>
        <taxon>Sesamum</taxon>
    </lineage>
</organism>
<dbReference type="EMBL" id="JACGWM010000708">
    <property type="protein sequence ID" value="KAL0300142.1"/>
    <property type="molecule type" value="Genomic_DNA"/>
</dbReference>
<reference evidence="1" key="1">
    <citation type="submission" date="2020-06" db="EMBL/GenBank/DDBJ databases">
        <authorList>
            <person name="Li T."/>
            <person name="Hu X."/>
            <person name="Zhang T."/>
            <person name="Song X."/>
            <person name="Zhang H."/>
            <person name="Dai N."/>
            <person name="Sheng W."/>
            <person name="Hou X."/>
            <person name="Wei L."/>
        </authorList>
    </citation>
    <scope>NUCLEOTIDE SEQUENCE</scope>
    <source>
        <strain evidence="1">KEN8</strain>
        <tissue evidence="1">Leaf</tissue>
    </source>
</reference>
<comment type="caution">
    <text evidence="1">The sequence shown here is derived from an EMBL/GenBank/DDBJ whole genome shotgun (WGS) entry which is preliminary data.</text>
</comment>
<accession>A0AAW2K1J3</accession>
<proteinExistence type="predicted"/>
<name>A0AAW2K1J3_9LAMI</name>
<evidence type="ECO:0000313" key="1">
    <source>
        <dbReference type="EMBL" id="KAL0300142.1"/>
    </source>
</evidence>
<reference evidence="1" key="2">
    <citation type="journal article" date="2024" name="Plant">
        <title>Genomic evolution and insights into agronomic trait innovations of Sesamum species.</title>
        <authorList>
            <person name="Miao H."/>
            <person name="Wang L."/>
            <person name="Qu L."/>
            <person name="Liu H."/>
            <person name="Sun Y."/>
            <person name="Le M."/>
            <person name="Wang Q."/>
            <person name="Wei S."/>
            <person name="Zheng Y."/>
            <person name="Lin W."/>
            <person name="Duan Y."/>
            <person name="Cao H."/>
            <person name="Xiong S."/>
            <person name="Wang X."/>
            <person name="Wei L."/>
            <person name="Li C."/>
            <person name="Ma Q."/>
            <person name="Ju M."/>
            <person name="Zhao R."/>
            <person name="Li G."/>
            <person name="Mu C."/>
            <person name="Tian Q."/>
            <person name="Mei H."/>
            <person name="Zhang T."/>
            <person name="Gao T."/>
            <person name="Zhang H."/>
        </authorList>
    </citation>
    <scope>NUCLEOTIDE SEQUENCE</scope>
    <source>
        <strain evidence="1">KEN8</strain>
    </source>
</reference>
<sequence>MPGSIPSYTWRSIWVARDILVVGLRWRVGNGRFISIIGQPWLPRPKIFQLIGCLVSLLVSKVESLITSSKEWNEPLIRAEFYPANANCILGISLRSGEVRDELIWHYESKGVFSVKSAYRLASEPKDEETCSWFKVAVSAIISAGTVPHRSRRTGILSAIRSKYVLQC</sequence>
<dbReference type="AlphaFoldDB" id="A0AAW2K1J3"/>
<protein>
    <submittedName>
        <fullName evidence="1">Uncharacterized protein</fullName>
    </submittedName>
</protein>